<evidence type="ECO:0000313" key="1">
    <source>
        <dbReference type="EMBL" id="CAG5007797.1"/>
    </source>
</evidence>
<protein>
    <submittedName>
        <fullName evidence="1">Uncharacterized protein</fullName>
    </submittedName>
</protein>
<proteinExistence type="predicted"/>
<sequence>MDTTGDLIGASVCMRVKKVRNWNLKLTEISTIRVLERDFDKYPLEKLLQRHQL</sequence>
<name>A0A916JEP5_9BACT</name>
<accession>A0A916JEP5</accession>
<dbReference type="EMBL" id="CAJRAF010000002">
    <property type="protein sequence ID" value="CAG5007797.1"/>
    <property type="molecule type" value="Genomic_DNA"/>
</dbReference>
<keyword evidence="2" id="KW-1185">Reference proteome</keyword>
<dbReference type="AlphaFoldDB" id="A0A916JEP5"/>
<organism evidence="1 2">
    <name type="scientific">Dyadobacter helix</name>
    <dbReference type="NCBI Taxonomy" id="2822344"/>
    <lineage>
        <taxon>Bacteria</taxon>
        <taxon>Pseudomonadati</taxon>
        <taxon>Bacteroidota</taxon>
        <taxon>Cytophagia</taxon>
        <taxon>Cytophagales</taxon>
        <taxon>Spirosomataceae</taxon>
        <taxon>Dyadobacter</taxon>
    </lineage>
</organism>
<dbReference type="Proteomes" id="UP000680038">
    <property type="component" value="Unassembled WGS sequence"/>
</dbReference>
<gene>
    <name evidence="1" type="ORF">DYBT9275_04128</name>
</gene>
<reference evidence="1" key="1">
    <citation type="submission" date="2021-04" db="EMBL/GenBank/DDBJ databases">
        <authorList>
            <person name="Rodrigo-Torres L."/>
            <person name="Arahal R. D."/>
            <person name="Lucena T."/>
        </authorList>
    </citation>
    <scope>NUCLEOTIDE SEQUENCE</scope>
    <source>
        <strain evidence="1">CECT 9275</strain>
    </source>
</reference>
<comment type="caution">
    <text evidence="1">The sequence shown here is derived from an EMBL/GenBank/DDBJ whole genome shotgun (WGS) entry which is preliminary data.</text>
</comment>
<evidence type="ECO:0000313" key="2">
    <source>
        <dbReference type="Proteomes" id="UP000680038"/>
    </source>
</evidence>